<protein>
    <submittedName>
        <fullName evidence="1">Uncharacterized protein</fullName>
    </submittedName>
</protein>
<dbReference type="EMBL" id="FTNI01000027">
    <property type="protein sequence ID" value="SIS09796.1"/>
    <property type="molecule type" value="Genomic_DNA"/>
</dbReference>
<dbReference type="OrthoDB" id="3295282at2"/>
<keyword evidence="2" id="KW-1185">Reference proteome</keyword>
<dbReference type="RefSeq" id="WP_143734608.1">
    <property type="nucleotide sequence ID" value="NZ_FTNI01000027.1"/>
</dbReference>
<gene>
    <name evidence="1" type="ORF">SAMN05421833_12758</name>
</gene>
<dbReference type="Proteomes" id="UP000186096">
    <property type="component" value="Unassembled WGS sequence"/>
</dbReference>
<evidence type="ECO:0000313" key="2">
    <source>
        <dbReference type="Proteomes" id="UP000186096"/>
    </source>
</evidence>
<sequence length="168" mass="18896">MTVTAVVVQRVRVRWSKEDRGAREAARRASLNRAFPLPAAPPGTPLVHDVLIDTEGGVRIEERTAAEAEGVRLRLIETDGGLKVERLPSHAAYPVPRHRAHLFTLGPGQVGRYLANFRFTGCACAPCWHYEEWTTYVATLPARRDLFLTRERYDAEVDSRVSLYGLTR</sequence>
<reference evidence="2" key="1">
    <citation type="submission" date="2017-01" db="EMBL/GenBank/DDBJ databases">
        <authorList>
            <person name="Varghese N."/>
            <person name="Submissions S."/>
        </authorList>
    </citation>
    <scope>NUCLEOTIDE SEQUENCE [LARGE SCALE GENOMIC DNA]</scope>
    <source>
        <strain evidence="2">ATCC 12950</strain>
    </source>
</reference>
<accession>A0A1N7GBA1</accession>
<evidence type="ECO:0000313" key="1">
    <source>
        <dbReference type="EMBL" id="SIS09796.1"/>
    </source>
</evidence>
<proteinExistence type="predicted"/>
<dbReference type="AlphaFoldDB" id="A0A1N7GBA1"/>
<name>A0A1N7GBA1_9ACTN</name>
<organism evidence="1 2">
    <name type="scientific">Microbispora rosea</name>
    <dbReference type="NCBI Taxonomy" id="58117"/>
    <lineage>
        <taxon>Bacteria</taxon>
        <taxon>Bacillati</taxon>
        <taxon>Actinomycetota</taxon>
        <taxon>Actinomycetes</taxon>
        <taxon>Streptosporangiales</taxon>
        <taxon>Streptosporangiaceae</taxon>
        <taxon>Microbispora</taxon>
    </lineage>
</organism>
<dbReference type="STRING" id="58117.SAMN05421833_12758"/>